<dbReference type="InterPro" id="IPR020069">
    <property type="entry name" value="Ribosomal_bL9_C"/>
</dbReference>
<dbReference type="EMBL" id="PEBX01000123">
    <property type="protein sequence ID" value="PTQ55398.1"/>
    <property type="molecule type" value="Genomic_DNA"/>
</dbReference>
<evidence type="ECO:0000256" key="1">
    <source>
        <dbReference type="ARBA" id="ARBA00010605"/>
    </source>
</evidence>
<dbReference type="Pfam" id="PF03948">
    <property type="entry name" value="Ribosomal_L9_C"/>
    <property type="match status" value="1"/>
</dbReference>
<keyword evidence="3 7" id="KW-0694">RNA-binding</keyword>
<evidence type="ECO:0000256" key="3">
    <source>
        <dbReference type="ARBA" id="ARBA00022884"/>
    </source>
</evidence>
<evidence type="ECO:0000313" key="11">
    <source>
        <dbReference type="Proteomes" id="UP000244338"/>
    </source>
</evidence>
<protein>
    <recommendedName>
        <fullName evidence="6 7">Large ribosomal subunit protein bL9</fullName>
    </recommendedName>
</protein>
<name>A0A2R6XY98_9BACL</name>
<dbReference type="HAMAP" id="MF_00503">
    <property type="entry name" value="Ribosomal_bL9"/>
    <property type="match status" value="1"/>
</dbReference>
<dbReference type="Gene3D" id="3.10.430.100">
    <property type="entry name" value="Ribosomal protein L9, C-terminal domain"/>
    <property type="match status" value="1"/>
</dbReference>
<evidence type="ECO:0000256" key="6">
    <source>
        <dbReference type="ARBA" id="ARBA00035292"/>
    </source>
</evidence>
<sequence length="148" mass="16540">MKVIFQKDVPGHGKRGEIKEVKDGFARNYLLPRKLAVMATPEAMRAWEMGKQKEAEIAQAEKEEAIRLKNELEAHTLRLPVKTGEGGRLFGAVTALTISDKLKEKGIVLDKRKIDLKEPLKSLGVHTLKVHLHPEVMATLTVELTSEP</sequence>
<dbReference type="GO" id="GO:1990904">
    <property type="term" value="C:ribonucleoprotein complex"/>
    <property type="evidence" value="ECO:0007669"/>
    <property type="project" value="UniProtKB-KW"/>
</dbReference>
<feature type="domain" description="Ribosomal protein L9" evidence="9">
    <location>
        <begin position="13"/>
        <end position="40"/>
    </location>
</feature>
<dbReference type="InterPro" id="IPR020070">
    <property type="entry name" value="Ribosomal_bL9_N"/>
</dbReference>
<gene>
    <name evidence="7" type="primary">rplI</name>
    <name evidence="10" type="ORF">BSOLF_2212</name>
</gene>
<dbReference type="SUPFAM" id="SSF55653">
    <property type="entry name" value="Ribosomal protein L9 C-domain"/>
    <property type="match status" value="1"/>
</dbReference>
<dbReference type="InterPro" id="IPR020594">
    <property type="entry name" value="Ribosomal_bL9_bac/chp"/>
</dbReference>
<keyword evidence="4 7" id="KW-0689">Ribosomal protein</keyword>
<dbReference type="InterPro" id="IPR009027">
    <property type="entry name" value="Ribosomal_bL9/RNase_H1_N"/>
</dbReference>
<dbReference type="PROSITE" id="PS00651">
    <property type="entry name" value="RIBOSOMAL_L9"/>
    <property type="match status" value="1"/>
</dbReference>
<evidence type="ECO:0000256" key="8">
    <source>
        <dbReference type="SAM" id="Coils"/>
    </source>
</evidence>
<keyword evidence="8" id="KW-0175">Coiled coil</keyword>
<dbReference type="InterPro" id="IPR036935">
    <property type="entry name" value="Ribosomal_bL9_N_sf"/>
</dbReference>
<evidence type="ECO:0000256" key="7">
    <source>
        <dbReference type="HAMAP-Rule" id="MF_00503"/>
    </source>
</evidence>
<dbReference type="InterPro" id="IPR036791">
    <property type="entry name" value="Ribosomal_bL9_C_sf"/>
</dbReference>
<feature type="coiled-coil region" evidence="8">
    <location>
        <begin position="51"/>
        <end position="78"/>
    </location>
</feature>
<evidence type="ECO:0000256" key="4">
    <source>
        <dbReference type="ARBA" id="ARBA00022980"/>
    </source>
</evidence>
<dbReference type="GO" id="GO:0006412">
    <property type="term" value="P:translation"/>
    <property type="evidence" value="ECO:0007669"/>
    <property type="project" value="UniProtKB-UniRule"/>
</dbReference>
<evidence type="ECO:0000256" key="5">
    <source>
        <dbReference type="ARBA" id="ARBA00023274"/>
    </source>
</evidence>
<dbReference type="GO" id="GO:0005840">
    <property type="term" value="C:ribosome"/>
    <property type="evidence" value="ECO:0007669"/>
    <property type="project" value="UniProtKB-KW"/>
</dbReference>
<dbReference type="Proteomes" id="UP000244338">
    <property type="component" value="Unassembled WGS sequence"/>
</dbReference>
<accession>A0A2R6XY98</accession>
<dbReference type="Pfam" id="PF01281">
    <property type="entry name" value="Ribosomal_L9_N"/>
    <property type="match status" value="1"/>
</dbReference>
<dbReference type="AlphaFoldDB" id="A0A2R6XY98"/>
<dbReference type="InterPro" id="IPR000244">
    <property type="entry name" value="Ribosomal_bL9"/>
</dbReference>
<organism evidence="10 11">
    <name type="scientific">Candidatus Carbonibacillus altaicus</name>
    <dbReference type="NCBI Taxonomy" id="2163959"/>
    <lineage>
        <taxon>Bacteria</taxon>
        <taxon>Bacillati</taxon>
        <taxon>Bacillota</taxon>
        <taxon>Bacilli</taxon>
        <taxon>Bacillales</taxon>
        <taxon>Candidatus Carbonibacillus</taxon>
    </lineage>
</organism>
<dbReference type="GO" id="GO:0003735">
    <property type="term" value="F:structural constituent of ribosome"/>
    <property type="evidence" value="ECO:0007669"/>
    <property type="project" value="InterPro"/>
</dbReference>
<dbReference type="SUPFAM" id="SSF55658">
    <property type="entry name" value="L9 N-domain-like"/>
    <property type="match status" value="1"/>
</dbReference>
<comment type="similarity">
    <text evidence="1 7">Belongs to the bacterial ribosomal protein bL9 family.</text>
</comment>
<evidence type="ECO:0000259" key="9">
    <source>
        <dbReference type="PROSITE" id="PS00651"/>
    </source>
</evidence>
<dbReference type="NCBIfam" id="TIGR00158">
    <property type="entry name" value="L9"/>
    <property type="match status" value="1"/>
</dbReference>
<comment type="function">
    <text evidence="7">Binds to the 23S rRNA.</text>
</comment>
<dbReference type="GO" id="GO:0019843">
    <property type="term" value="F:rRNA binding"/>
    <property type="evidence" value="ECO:0007669"/>
    <property type="project" value="UniProtKB-UniRule"/>
</dbReference>
<evidence type="ECO:0000313" key="10">
    <source>
        <dbReference type="EMBL" id="PTQ55398.1"/>
    </source>
</evidence>
<dbReference type="PANTHER" id="PTHR21368">
    <property type="entry name" value="50S RIBOSOMAL PROTEIN L9"/>
    <property type="match status" value="1"/>
</dbReference>
<reference evidence="11" key="1">
    <citation type="journal article" date="2018" name="Sci. Rep.">
        <title>Lignite coal burning seam in the remote Altai Mountains harbors a hydrogen-driven thermophilic microbial community.</title>
        <authorList>
            <person name="Kadnikov V.V."/>
            <person name="Mardanov A.V."/>
            <person name="Ivasenko D.A."/>
            <person name="Antsiferov D.V."/>
            <person name="Beletsky A.V."/>
            <person name="Karnachuk O.V."/>
            <person name="Ravin N.V."/>
        </authorList>
    </citation>
    <scope>NUCLEOTIDE SEQUENCE [LARGE SCALE GENOMIC DNA]</scope>
</reference>
<keyword evidence="2 7" id="KW-0699">rRNA-binding</keyword>
<proteinExistence type="inferred from homology"/>
<dbReference type="Gene3D" id="3.40.5.10">
    <property type="entry name" value="Ribosomal protein L9, N-terminal domain"/>
    <property type="match status" value="1"/>
</dbReference>
<comment type="caution">
    <text evidence="10">The sequence shown here is derived from an EMBL/GenBank/DDBJ whole genome shotgun (WGS) entry which is preliminary data.</text>
</comment>
<keyword evidence="5 7" id="KW-0687">Ribonucleoprotein</keyword>
<evidence type="ECO:0000256" key="2">
    <source>
        <dbReference type="ARBA" id="ARBA00022730"/>
    </source>
</evidence>